<dbReference type="GO" id="GO:0046983">
    <property type="term" value="F:protein dimerization activity"/>
    <property type="evidence" value="ECO:0007669"/>
    <property type="project" value="InterPro"/>
</dbReference>
<dbReference type="GO" id="GO:0000155">
    <property type="term" value="F:phosphorelay sensor kinase activity"/>
    <property type="evidence" value="ECO:0007669"/>
    <property type="project" value="InterPro"/>
</dbReference>
<keyword evidence="10" id="KW-1133">Transmembrane helix</keyword>
<dbReference type="PANTHER" id="PTHR24421:SF10">
    <property type="entry name" value="NITRATE_NITRITE SENSOR PROTEIN NARQ"/>
    <property type="match status" value="1"/>
</dbReference>
<dbReference type="EC" id="2.7.13.3" evidence="2"/>
<dbReference type="RefSeq" id="WP_186562907.1">
    <property type="nucleotide sequence ID" value="NZ_JACNMF010000004.1"/>
</dbReference>
<keyword evidence="7" id="KW-0067">ATP-binding</keyword>
<dbReference type="CDD" id="cd16917">
    <property type="entry name" value="HATPase_UhpB-NarQ-NarX-like"/>
    <property type="match status" value="1"/>
</dbReference>
<feature type="transmembrane region" description="Helical" evidence="10">
    <location>
        <begin position="394"/>
        <end position="413"/>
    </location>
</feature>
<keyword evidence="13" id="KW-1185">Reference proteome</keyword>
<dbReference type="InterPro" id="IPR011712">
    <property type="entry name" value="Sig_transdc_His_kin_sub3_dim/P"/>
</dbReference>
<evidence type="ECO:0000259" key="11">
    <source>
        <dbReference type="PROSITE" id="PS50109"/>
    </source>
</evidence>
<keyword evidence="6 12" id="KW-0418">Kinase</keyword>
<evidence type="ECO:0000256" key="2">
    <source>
        <dbReference type="ARBA" id="ARBA00012438"/>
    </source>
</evidence>
<dbReference type="PROSITE" id="PS50293">
    <property type="entry name" value="TPR_REGION"/>
    <property type="match status" value="1"/>
</dbReference>
<dbReference type="GO" id="GO:0016020">
    <property type="term" value="C:membrane"/>
    <property type="evidence" value="ECO:0007669"/>
    <property type="project" value="InterPro"/>
</dbReference>
<keyword evidence="10" id="KW-0812">Transmembrane</keyword>
<dbReference type="Pfam" id="PF13424">
    <property type="entry name" value="TPR_12"/>
    <property type="match status" value="2"/>
</dbReference>
<dbReference type="SUPFAM" id="SSF48452">
    <property type="entry name" value="TPR-like"/>
    <property type="match status" value="2"/>
</dbReference>
<keyword evidence="9" id="KW-0802">TPR repeat</keyword>
<gene>
    <name evidence="12" type="ORF">H7U19_12590</name>
</gene>
<keyword evidence="4" id="KW-0808">Transferase</keyword>
<evidence type="ECO:0000256" key="6">
    <source>
        <dbReference type="ARBA" id="ARBA00022777"/>
    </source>
</evidence>
<protein>
    <recommendedName>
        <fullName evidence="2">histidine kinase</fullName>
        <ecNumber evidence="2">2.7.13.3</ecNumber>
    </recommendedName>
</protein>
<dbReference type="InterPro" id="IPR050482">
    <property type="entry name" value="Sensor_HK_TwoCompSys"/>
</dbReference>
<dbReference type="InterPro" id="IPR019734">
    <property type="entry name" value="TPR_rpt"/>
</dbReference>
<evidence type="ECO:0000313" key="12">
    <source>
        <dbReference type="EMBL" id="MBC3759248.1"/>
    </source>
</evidence>
<evidence type="ECO:0000256" key="10">
    <source>
        <dbReference type="SAM" id="Phobius"/>
    </source>
</evidence>
<evidence type="ECO:0000256" key="1">
    <source>
        <dbReference type="ARBA" id="ARBA00000085"/>
    </source>
</evidence>
<evidence type="ECO:0000256" key="3">
    <source>
        <dbReference type="ARBA" id="ARBA00022553"/>
    </source>
</evidence>
<dbReference type="SMART" id="SM00387">
    <property type="entry name" value="HATPase_c"/>
    <property type="match status" value="1"/>
</dbReference>
<dbReference type="Gene3D" id="1.20.5.1930">
    <property type="match status" value="1"/>
</dbReference>
<feature type="repeat" description="TPR" evidence="9">
    <location>
        <begin position="202"/>
        <end position="235"/>
    </location>
</feature>
<dbReference type="Proteomes" id="UP000656244">
    <property type="component" value="Unassembled WGS sequence"/>
</dbReference>
<organism evidence="12 13">
    <name type="scientific">Hyunsoonleella aquatilis</name>
    <dbReference type="NCBI Taxonomy" id="2762758"/>
    <lineage>
        <taxon>Bacteria</taxon>
        <taxon>Pseudomonadati</taxon>
        <taxon>Bacteroidota</taxon>
        <taxon>Flavobacteriia</taxon>
        <taxon>Flavobacteriales</taxon>
        <taxon>Flavobacteriaceae</taxon>
    </lineage>
</organism>
<dbReference type="PROSITE" id="PS50109">
    <property type="entry name" value="HIS_KIN"/>
    <property type="match status" value="1"/>
</dbReference>
<comment type="catalytic activity">
    <reaction evidence="1">
        <text>ATP + protein L-histidine = ADP + protein N-phospho-L-histidine.</text>
        <dbReference type="EC" id="2.7.13.3"/>
    </reaction>
</comment>
<evidence type="ECO:0000256" key="5">
    <source>
        <dbReference type="ARBA" id="ARBA00022741"/>
    </source>
</evidence>
<proteinExistence type="predicted"/>
<dbReference type="Pfam" id="PF07730">
    <property type="entry name" value="HisKA_3"/>
    <property type="match status" value="1"/>
</dbReference>
<sequence>MKFQLAYVFLLLYSICFGQSQDAYLDSLKTVISSKKSSDFNRALAHSKLAWANLSKDVKTAETHLDSAMALYSKLKNEEGISASNYRYAVLSRVVGNYEQAHNYIDKYRRFVEKQKDTFKIANGLYQKGVIYSLENNYEASLKAYLKTLSIYEQLKDSTGMGFTLNSIGIVYKNLEKYDEAIASYNQAVAIHEAKSDLDNLANVYNGIGSVYAEQGNLDRALEYYEKTLSIDKQIENEWGTAQVSRNIGAILIEKEQFQNALGYLNQAYNIQQTHDYISDIPETLSLLSKAYMHLRDFSKSRTLLKQAFAMDVPSKKVFRDLHWQSYQLNNSSGNVEEALHHFITYTSYKDSILNEDNLKNINRLEIQFETEKKDKALVEQQLAIEKNQARFKYMTGIAIFLLIVSIMTFVVFRQRQKRKAQEILALKREGQIKTLEALIEGEENERYRIARELHDGVNGDLSAIKYKLSALMETNQKVIAEAITMIDESCKQVRAISHNLVPPSLKNFNLVEAIADYCNNLNNINPKEEIIFQHLGEAVELPQKAEVNVFRIIQELVTNSLKHAEAKTINVQLSLRDNTLQITVEDDGKGFDKDKVDSDGIGLSNVQSRIDYLKAEVDFVSNENGTSYIIEIDLEKLNDN</sequence>
<dbReference type="GO" id="GO:0005524">
    <property type="term" value="F:ATP binding"/>
    <property type="evidence" value="ECO:0007669"/>
    <property type="project" value="UniProtKB-KW"/>
</dbReference>
<dbReference type="Gene3D" id="1.25.40.10">
    <property type="entry name" value="Tetratricopeptide repeat domain"/>
    <property type="match status" value="1"/>
</dbReference>
<name>A0A923KLX9_9FLAO</name>
<dbReference type="PANTHER" id="PTHR24421">
    <property type="entry name" value="NITRATE/NITRITE SENSOR PROTEIN NARX-RELATED"/>
    <property type="match status" value="1"/>
</dbReference>
<evidence type="ECO:0000256" key="7">
    <source>
        <dbReference type="ARBA" id="ARBA00022840"/>
    </source>
</evidence>
<comment type="caution">
    <text evidence="12">The sequence shown here is derived from an EMBL/GenBank/DDBJ whole genome shotgun (WGS) entry which is preliminary data.</text>
</comment>
<dbReference type="AlphaFoldDB" id="A0A923KLX9"/>
<dbReference type="Gene3D" id="3.30.565.10">
    <property type="entry name" value="Histidine kinase-like ATPase, C-terminal domain"/>
    <property type="match status" value="1"/>
</dbReference>
<dbReference type="InterPro" id="IPR036890">
    <property type="entry name" value="HATPase_C_sf"/>
</dbReference>
<dbReference type="PROSITE" id="PS50005">
    <property type="entry name" value="TPR"/>
    <property type="match status" value="2"/>
</dbReference>
<dbReference type="Pfam" id="PF02518">
    <property type="entry name" value="HATPase_c"/>
    <property type="match status" value="1"/>
</dbReference>
<dbReference type="SUPFAM" id="SSF55874">
    <property type="entry name" value="ATPase domain of HSP90 chaperone/DNA topoisomerase II/histidine kinase"/>
    <property type="match status" value="1"/>
</dbReference>
<dbReference type="InterPro" id="IPR003594">
    <property type="entry name" value="HATPase_dom"/>
</dbReference>
<keyword evidence="3" id="KW-0597">Phosphoprotein</keyword>
<dbReference type="SMART" id="SM00028">
    <property type="entry name" value="TPR"/>
    <property type="match status" value="5"/>
</dbReference>
<keyword evidence="8" id="KW-0902">Two-component regulatory system</keyword>
<keyword evidence="10" id="KW-0472">Membrane</keyword>
<reference evidence="12" key="1">
    <citation type="submission" date="2020-08" db="EMBL/GenBank/DDBJ databases">
        <title>Hyunsoonleella sp. strain SJ7 genome sequencing and assembly.</title>
        <authorList>
            <person name="Kim I."/>
        </authorList>
    </citation>
    <scope>NUCLEOTIDE SEQUENCE</scope>
    <source>
        <strain evidence="12">SJ7</strain>
    </source>
</reference>
<evidence type="ECO:0000256" key="8">
    <source>
        <dbReference type="ARBA" id="ARBA00023012"/>
    </source>
</evidence>
<feature type="repeat" description="TPR" evidence="9">
    <location>
        <begin position="162"/>
        <end position="195"/>
    </location>
</feature>
<evidence type="ECO:0000313" key="13">
    <source>
        <dbReference type="Proteomes" id="UP000656244"/>
    </source>
</evidence>
<feature type="domain" description="Histidine kinase" evidence="11">
    <location>
        <begin position="453"/>
        <end position="637"/>
    </location>
</feature>
<evidence type="ECO:0000256" key="9">
    <source>
        <dbReference type="PROSITE-ProRule" id="PRU00339"/>
    </source>
</evidence>
<evidence type="ECO:0000256" key="4">
    <source>
        <dbReference type="ARBA" id="ARBA00022679"/>
    </source>
</evidence>
<dbReference type="InterPro" id="IPR011990">
    <property type="entry name" value="TPR-like_helical_dom_sf"/>
</dbReference>
<keyword evidence="5" id="KW-0547">Nucleotide-binding</keyword>
<accession>A0A923KLX9</accession>
<dbReference type="InterPro" id="IPR005467">
    <property type="entry name" value="His_kinase_dom"/>
</dbReference>
<dbReference type="EMBL" id="JACNMF010000004">
    <property type="protein sequence ID" value="MBC3759248.1"/>
    <property type="molecule type" value="Genomic_DNA"/>
</dbReference>